<organism evidence="1 2">
    <name type="scientific">Solirubrobacter deserti</name>
    <dbReference type="NCBI Taxonomy" id="2282478"/>
    <lineage>
        <taxon>Bacteria</taxon>
        <taxon>Bacillati</taxon>
        <taxon>Actinomycetota</taxon>
        <taxon>Thermoleophilia</taxon>
        <taxon>Solirubrobacterales</taxon>
        <taxon>Solirubrobacteraceae</taxon>
        <taxon>Solirubrobacter</taxon>
    </lineage>
</organism>
<reference evidence="1" key="1">
    <citation type="submission" date="2022-10" db="EMBL/GenBank/DDBJ databases">
        <title>The WGS of Solirubrobacter sp. CPCC 204708.</title>
        <authorList>
            <person name="Jiang Z."/>
        </authorList>
    </citation>
    <scope>NUCLEOTIDE SEQUENCE</scope>
    <source>
        <strain evidence="1">CPCC 204708</strain>
    </source>
</reference>
<accession>A0ABT4RRA0</accession>
<keyword evidence="2" id="KW-1185">Reference proteome</keyword>
<evidence type="ECO:0000313" key="1">
    <source>
        <dbReference type="EMBL" id="MDA0141097.1"/>
    </source>
</evidence>
<protein>
    <submittedName>
        <fullName evidence="1">Uncharacterized protein</fullName>
    </submittedName>
</protein>
<evidence type="ECO:0000313" key="2">
    <source>
        <dbReference type="Proteomes" id="UP001147700"/>
    </source>
</evidence>
<comment type="caution">
    <text evidence="1">The sequence shown here is derived from an EMBL/GenBank/DDBJ whole genome shotgun (WGS) entry which is preliminary data.</text>
</comment>
<dbReference type="Proteomes" id="UP001147700">
    <property type="component" value="Unassembled WGS sequence"/>
</dbReference>
<proteinExistence type="predicted"/>
<gene>
    <name evidence="1" type="ORF">OJ962_26605</name>
</gene>
<name>A0ABT4RRA0_9ACTN</name>
<sequence length="256" mass="26516">MLKVTGVVAVGALAIGAGVLSQAGTAKTSRIADGQGGLLISPLRVDRQAVTGATDRITIANRSPEALTIEVKARPWSVSSSGDVAPNRRSTLGGVRVSEGAFTLAPNQTREVDVALAGAPAGGSLYGALEVVGLPTDLEQRKGVVTGYRLVGALRYHAATKRYALSASSPKVSKDQLLLPVRSTGNTNAAVRATVEVKGATGTRRGSARAAILPGKRVSLNVLSAKTLRAGRYTVKATLRQGTLRTTVTKTLRVKR</sequence>
<dbReference type="RefSeq" id="WP_202952469.1">
    <property type="nucleotide sequence ID" value="NZ_JAPCID010000050.1"/>
</dbReference>
<dbReference type="EMBL" id="JAPCID010000050">
    <property type="protein sequence ID" value="MDA0141097.1"/>
    <property type="molecule type" value="Genomic_DNA"/>
</dbReference>